<comment type="caution">
    <text evidence="1">The sequence shown here is derived from an EMBL/GenBank/DDBJ whole genome shotgun (WGS) entry which is preliminary data.</text>
</comment>
<dbReference type="SUPFAM" id="SSF55347">
    <property type="entry name" value="Glyceraldehyde-3-phosphate dehydrogenase-like, C-terminal domain"/>
    <property type="match status" value="1"/>
</dbReference>
<evidence type="ECO:0000313" key="1">
    <source>
        <dbReference type="EMBL" id="ELY83965.1"/>
    </source>
</evidence>
<protein>
    <submittedName>
        <fullName evidence="1">Oxidoreductase domain protein</fullName>
    </submittedName>
</protein>
<organism evidence="1 2">
    <name type="scientific">Natrinema gari JCM 14663</name>
    <dbReference type="NCBI Taxonomy" id="1230459"/>
    <lineage>
        <taxon>Archaea</taxon>
        <taxon>Methanobacteriati</taxon>
        <taxon>Methanobacteriota</taxon>
        <taxon>Stenosarchaea group</taxon>
        <taxon>Halobacteria</taxon>
        <taxon>Halobacteriales</taxon>
        <taxon>Natrialbaceae</taxon>
        <taxon>Natrinema</taxon>
    </lineage>
</organism>
<dbReference type="PATRIC" id="fig|1230459.4.peg.406"/>
<sequence>MADGSISSHEAFADIPDERASSLLVFEDDVQMISTASQNAHEDIHLKITGTEGRIELRPAFHGECSLHLSRGDLSVTVEHDSFDAEHEMEAAIDYFADRLLGDGEIDPDGRHGLRDRRIIEALHDSAERGEPVELA</sequence>
<dbReference type="Proteomes" id="UP000011592">
    <property type="component" value="Unassembled WGS sequence"/>
</dbReference>
<evidence type="ECO:0000313" key="2">
    <source>
        <dbReference type="Proteomes" id="UP000011592"/>
    </source>
</evidence>
<accession>L9ZBW6</accession>
<gene>
    <name evidence="1" type="ORF">C486_02019</name>
</gene>
<reference evidence="1 2" key="1">
    <citation type="journal article" date="2014" name="PLoS Genet.">
        <title>Phylogenetically driven sequencing of extremely halophilic archaea reveals strategies for static and dynamic osmo-response.</title>
        <authorList>
            <person name="Becker E.A."/>
            <person name="Seitzer P.M."/>
            <person name="Tritt A."/>
            <person name="Larsen D."/>
            <person name="Krusor M."/>
            <person name="Yao A.I."/>
            <person name="Wu D."/>
            <person name="Madern D."/>
            <person name="Eisen J.A."/>
            <person name="Darling A.E."/>
            <person name="Facciotti M.T."/>
        </authorList>
    </citation>
    <scope>NUCLEOTIDE SEQUENCE [LARGE SCALE GENOMIC DNA]</scope>
    <source>
        <strain evidence="1 2">JCM 14663</strain>
    </source>
</reference>
<proteinExistence type="predicted"/>
<dbReference type="AlphaFoldDB" id="L9ZBW6"/>
<name>L9ZBW6_9EURY</name>
<dbReference type="Gene3D" id="3.30.360.10">
    <property type="entry name" value="Dihydrodipicolinate Reductase, domain 2"/>
    <property type="match status" value="1"/>
</dbReference>
<dbReference type="EMBL" id="AOIJ01000030">
    <property type="protein sequence ID" value="ELY83965.1"/>
    <property type="molecule type" value="Genomic_DNA"/>
</dbReference>
<keyword evidence="2" id="KW-1185">Reference proteome</keyword>